<dbReference type="Gene3D" id="1.10.1400.10">
    <property type="match status" value="1"/>
</dbReference>
<keyword evidence="3" id="KW-0865">Zymogen</keyword>
<name>A0ABR8Q9N5_9CELL</name>
<dbReference type="PANTHER" id="PTHR34218:SF4">
    <property type="entry name" value="ACYL-HOMOSERINE LACTONE ACYLASE QUIP"/>
    <property type="match status" value="1"/>
</dbReference>
<dbReference type="PIRSF" id="PIRSF001227">
    <property type="entry name" value="Pen_acylase"/>
    <property type="match status" value="1"/>
</dbReference>
<dbReference type="InterPro" id="IPR002692">
    <property type="entry name" value="S45"/>
</dbReference>
<dbReference type="CDD" id="cd03747">
    <property type="entry name" value="Ntn_PGA_like"/>
    <property type="match status" value="1"/>
</dbReference>
<dbReference type="InterPro" id="IPR043146">
    <property type="entry name" value="Penicillin_amidase_N_B-knob"/>
</dbReference>
<evidence type="ECO:0000256" key="3">
    <source>
        <dbReference type="ARBA" id="ARBA00023145"/>
    </source>
</evidence>
<keyword evidence="5" id="KW-1185">Reference proteome</keyword>
<dbReference type="PANTHER" id="PTHR34218">
    <property type="entry name" value="PEPTIDASE S45 PENICILLIN AMIDASE"/>
    <property type="match status" value="1"/>
</dbReference>
<dbReference type="SUPFAM" id="SSF56235">
    <property type="entry name" value="N-terminal nucleophile aminohydrolases (Ntn hydrolases)"/>
    <property type="match status" value="1"/>
</dbReference>
<dbReference type="Proteomes" id="UP000604241">
    <property type="component" value="Unassembled WGS sequence"/>
</dbReference>
<organism evidence="4 5">
    <name type="scientific">Cellulomonas avistercoris</name>
    <dbReference type="NCBI Taxonomy" id="2762242"/>
    <lineage>
        <taxon>Bacteria</taxon>
        <taxon>Bacillati</taxon>
        <taxon>Actinomycetota</taxon>
        <taxon>Actinomycetes</taxon>
        <taxon>Micrococcales</taxon>
        <taxon>Cellulomonadaceae</taxon>
        <taxon>Cellulomonas</taxon>
    </lineage>
</organism>
<comment type="similarity">
    <text evidence="1">Belongs to the peptidase S45 family.</text>
</comment>
<dbReference type="InterPro" id="IPR043147">
    <property type="entry name" value="Penicillin_amidase_A-knob"/>
</dbReference>
<accession>A0ABR8Q9N5</accession>
<evidence type="ECO:0000256" key="1">
    <source>
        <dbReference type="ARBA" id="ARBA00006586"/>
    </source>
</evidence>
<dbReference type="RefSeq" id="WP_191780012.1">
    <property type="nucleotide sequence ID" value="NZ_JACSQV010000002.1"/>
</dbReference>
<evidence type="ECO:0000313" key="5">
    <source>
        <dbReference type="Proteomes" id="UP000604241"/>
    </source>
</evidence>
<sequence length="856" mass="92025">MPRRHRLRAALVVLAVVVVLALVVTSLVSALVVRRPLPDVQGTQALAGLEAEVEVTRDARGVPTIVAETPYDLFLAQGYVSAQERFFQMDYRRHVSAGRLAELVGDDESAIEADRVIRTLGWRRVAEQEWDLLSQDTRDHLQAYADGVNAYLEDRDPGSIGMEYTVLGLRVPQRAPEAWDPIDSLAWLKAMAWDLRANYDRELSRAQTYRFVQDVARVEELFPPYPQDRNLPIVTSADVAAGTSPAASTTQLDLTDAGLQGALESAERALAAVPHLVGDGDGVGSNSWAVAGEHTVSGKPLLANDPHMGISAPGVWSQVGLRCAEVTDACPFDATGFSLAGLPGVVIGHNGSLAWGLTNMGADVTDFFLERVEDGEVIVDGQRVPLDVRTETIEVAGGDDVDIDVRSTRHGPLVSDVLDLPDVERAPVPDDAPGLRFEVALSWTALTPGRTGDAIFALMTAQDATDVAAAAVLLEVPAQNIVFATTDGHIGYQAPGRVPLRGAVAGPVPSDGTWPRPGWDSRYDWQGWVDPADMPRVLDPVEGFVVAANQAVTPLGVGPFLAEDTDYGYRSQRVRDLLAARIATGEPLDVASTAELQTDAHSPYAQVLVPALLQVRVEDPFDRAGQQLLRDWDQMMDVDSAAAMYFAAVWADVLELTFADDLPEGHAPTGDSRWLEVVRGMLDDPTSPWWDDRSTPGVVEGRDDVLARALVSARRQLTAQISSRTEDWEWGQLHTAAPTHPVLGGDGVPGMLHRLVNPAPQRVGGGSSIVSATSWDAATGSYGVTSAPSMRMVVDLGDLDSSTWVNLTGTSGHPASAHYADQLEAWAQGRQFPWPYSAAAVRADAVDSQMLVPPGD</sequence>
<evidence type="ECO:0000313" key="4">
    <source>
        <dbReference type="EMBL" id="MBD7917138.1"/>
    </source>
</evidence>
<reference evidence="4 5" key="1">
    <citation type="submission" date="2020-08" db="EMBL/GenBank/DDBJ databases">
        <title>A Genomic Blueprint of the Chicken Gut Microbiome.</title>
        <authorList>
            <person name="Gilroy R."/>
            <person name="Ravi A."/>
            <person name="Getino M."/>
            <person name="Pursley I."/>
            <person name="Horton D.L."/>
            <person name="Alikhan N.-F."/>
            <person name="Baker D."/>
            <person name="Gharbi K."/>
            <person name="Hall N."/>
            <person name="Watson M."/>
            <person name="Adriaenssens E.M."/>
            <person name="Foster-Nyarko E."/>
            <person name="Jarju S."/>
            <person name="Secka A."/>
            <person name="Antonio M."/>
            <person name="Oren A."/>
            <person name="Chaudhuri R."/>
            <person name="La Ragione R.M."/>
            <person name="Hildebrand F."/>
            <person name="Pallen M.J."/>
        </authorList>
    </citation>
    <scope>NUCLEOTIDE SEQUENCE [LARGE SCALE GENOMIC DNA]</scope>
    <source>
        <strain evidence="4 5">Sa3CUA2</strain>
    </source>
</reference>
<dbReference type="Pfam" id="PF01804">
    <property type="entry name" value="Penicil_amidase"/>
    <property type="match status" value="1"/>
</dbReference>
<comment type="caution">
    <text evidence="4">The sequence shown here is derived from an EMBL/GenBank/DDBJ whole genome shotgun (WGS) entry which is preliminary data.</text>
</comment>
<proteinExistence type="inferred from homology"/>
<dbReference type="Gene3D" id="1.10.439.10">
    <property type="entry name" value="Penicillin Amidohydrolase, domain 1"/>
    <property type="match status" value="1"/>
</dbReference>
<dbReference type="Gene3D" id="3.60.20.10">
    <property type="entry name" value="Glutamine Phosphoribosylpyrophosphate, subunit 1, domain 1"/>
    <property type="match status" value="1"/>
</dbReference>
<dbReference type="Gene3D" id="2.30.120.10">
    <property type="match status" value="1"/>
</dbReference>
<dbReference type="EMBL" id="JACSQV010000002">
    <property type="protein sequence ID" value="MBD7917138.1"/>
    <property type="molecule type" value="Genomic_DNA"/>
</dbReference>
<protein>
    <submittedName>
        <fullName evidence="4">Penicillin acylase family protein</fullName>
    </submittedName>
</protein>
<dbReference type="InterPro" id="IPR014395">
    <property type="entry name" value="Pen/GL7ACA/AHL_acylase"/>
</dbReference>
<gene>
    <name evidence="4" type="ORF">H9657_02450</name>
</gene>
<dbReference type="InterPro" id="IPR023343">
    <property type="entry name" value="Penicillin_amidase_dom1"/>
</dbReference>
<keyword evidence="2" id="KW-0378">Hydrolase</keyword>
<dbReference type="InterPro" id="IPR029055">
    <property type="entry name" value="Ntn_hydrolases_N"/>
</dbReference>
<evidence type="ECO:0000256" key="2">
    <source>
        <dbReference type="ARBA" id="ARBA00022801"/>
    </source>
</evidence>